<dbReference type="PANTHER" id="PTHR42796:SF4">
    <property type="entry name" value="FUMARYLACETOACETATE HYDROLASE DOMAIN-CONTAINING PROTEIN 2A"/>
    <property type="match status" value="1"/>
</dbReference>
<proteinExistence type="inferred from homology"/>
<dbReference type="SUPFAM" id="SSF56529">
    <property type="entry name" value="FAH"/>
    <property type="match status" value="1"/>
</dbReference>
<gene>
    <name evidence="4" type="primary">hpcE_3</name>
    <name evidence="4" type="ORF">SAMEA3729809_05062</name>
</gene>
<dbReference type="InterPro" id="IPR051121">
    <property type="entry name" value="FAH"/>
</dbReference>
<sequence length="88" mass="10037">MNLGSADFNTDTMRYLPVIENPGEIFCIGINYLDERLEFEQTIDTPTLFMRFPDSPVGHGEDVGKPECSNEFDYEGEHVVIIGNNHRQ</sequence>
<evidence type="ECO:0000313" key="4">
    <source>
        <dbReference type="EMBL" id="SXF98524.1"/>
    </source>
</evidence>
<dbReference type="Pfam" id="PF01557">
    <property type="entry name" value="FAA_hydrolase"/>
    <property type="match status" value="1"/>
</dbReference>
<dbReference type="Proteomes" id="UP000258928">
    <property type="component" value="Unassembled WGS sequence"/>
</dbReference>
<organism evidence="4 5">
    <name type="scientific">Klebsiella variicola</name>
    <dbReference type="NCBI Taxonomy" id="244366"/>
    <lineage>
        <taxon>Bacteria</taxon>
        <taxon>Pseudomonadati</taxon>
        <taxon>Pseudomonadota</taxon>
        <taxon>Gammaproteobacteria</taxon>
        <taxon>Enterobacterales</taxon>
        <taxon>Enterobacteriaceae</taxon>
        <taxon>Klebsiella/Raoultella group</taxon>
        <taxon>Klebsiella</taxon>
        <taxon>Klebsiella pneumoniae complex</taxon>
    </lineage>
</organism>
<evidence type="ECO:0000313" key="5">
    <source>
        <dbReference type="Proteomes" id="UP000258928"/>
    </source>
</evidence>
<keyword evidence="4" id="KW-0378">Hydrolase</keyword>
<reference evidence="4 5" key="1">
    <citation type="submission" date="2018-08" db="EMBL/GenBank/DDBJ databases">
        <authorList>
            <consortium name="Pathogen Informatics"/>
        </authorList>
    </citation>
    <scope>NUCLEOTIDE SEQUENCE [LARGE SCALE GENOMIC DNA]</scope>
    <source>
        <strain evidence="4 5">EuSCAPE_TR218</strain>
    </source>
</reference>
<dbReference type="AlphaFoldDB" id="A0ABD7PDI6"/>
<dbReference type="GO" id="GO:0046872">
    <property type="term" value="F:metal ion binding"/>
    <property type="evidence" value="ECO:0007669"/>
    <property type="project" value="UniProtKB-KW"/>
</dbReference>
<evidence type="ECO:0000259" key="3">
    <source>
        <dbReference type="Pfam" id="PF01557"/>
    </source>
</evidence>
<protein>
    <submittedName>
        <fullName evidence="4">Fumarylacetoacetate hydrolase family protein</fullName>
    </submittedName>
</protein>
<dbReference type="InterPro" id="IPR011234">
    <property type="entry name" value="Fumarylacetoacetase-like_C"/>
</dbReference>
<evidence type="ECO:0000256" key="1">
    <source>
        <dbReference type="ARBA" id="ARBA00010211"/>
    </source>
</evidence>
<dbReference type="EMBL" id="UKAS01000029">
    <property type="protein sequence ID" value="SXF98524.1"/>
    <property type="molecule type" value="Genomic_DNA"/>
</dbReference>
<dbReference type="PANTHER" id="PTHR42796">
    <property type="entry name" value="FUMARYLACETOACETATE HYDROLASE DOMAIN-CONTAINING PROTEIN 2A-RELATED"/>
    <property type="match status" value="1"/>
</dbReference>
<dbReference type="GO" id="GO:0016787">
    <property type="term" value="F:hydrolase activity"/>
    <property type="evidence" value="ECO:0007669"/>
    <property type="project" value="UniProtKB-KW"/>
</dbReference>
<comment type="similarity">
    <text evidence="1">Belongs to the FAH family.</text>
</comment>
<keyword evidence="2" id="KW-0479">Metal-binding</keyword>
<dbReference type="InterPro" id="IPR036663">
    <property type="entry name" value="Fumarylacetoacetase_C_sf"/>
</dbReference>
<accession>A0ABD7PDI6</accession>
<comment type="caution">
    <text evidence="4">The sequence shown here is derived from an EMBL/GenBank/DDBJ whole genome shotgun (WGS) entry which is preliminary data.</text>
</comment>
<dbReference type="Gene3D" id="3.90.850.10">
    <property type="entry name" value="Fumarylacetoacetase-like, C-terminal domain"/>
    <property type="match status" value="1"/>
</dbReference>
<dbReference type="GO" id="GO:0044281">
    <property type="term" value="P:small molecule metabolic process"/>
    <property type="evidence" value="ECO:0007669"/>
    <property type="project" value="UniProtKB-ARBA"/>
</dbReference>
<evidence type="ECO:0000256" key="2">
    <source>
        <dbReference type="ARBA" id="ARBA00022723"/>
    </source>
</evidence>
<name>A0ABD7PDI6_KLEVA</name>
<feature type="domain" description="Fumarylacetoacetase-like C-terminal" evidence="3">
    <location>
        <begin position="25"/>
        <end position="85"/>
    </location>
</feature>